<reference evidence="2" key="1">
    <citation type="submission" date="2018-04" db="EMBL/GenBank/DDBJ databases">
        <title>Draft genome sequence of the Candidatus Spirobacillus cienkowskii, a pathogen of freshwater Daphnia species, reconstructed from hemolymph metagenomic reads.</title>
        <authorList>
            <person name="Bresciani L."/>
            <person name="Lemos L.N."/>
            <person name="Wale N."/>
            <person name="Lin J.Y."/>
            <person name="Fernandes G.R."/>
            <person name="Duffy M.A."/>
            <person name="Rodrigues J.M."/>
        </authorList>
    </citation>
    <scope>NUCLEOTIDE SEQUENCE [LARGE SCALE GENOMIC DNA]</scope>
    <source>
        <strain evidence="2">Binning01</strain>
    </source>
</reference>
<gene>
    <name evidence="2" type="ORF">DCC88_02090</name>
</gene>
<accession>A0A369KUI5</accession>
<sequence length="1373" mass="163043">MNKTQVKRYLLKYRNSLEGYALKNKLIFDNLNIIENENSLFLSIRDTLESGFFDNNNLSTSSFVWSSKEFEKIFYSKSMNLNQFLLFNKNNDFLNCHTFKMLEKLNYISDNYEREFDTNCLYLLGPFLTWHGNFGESSIPIFKIPVSLIKDDGQNFKLIFTKRLLRFNETLLFHLRNFFNINIEIEKEFLSPKYALHYLCELLRKNNIDCQYLRYKYETKDYNSNFNQFLIYDFMNISVLDADNYQLYSDYKKIIGDSCDNNLIYNAVAKKIIKKEDGEFNYDNIRKSSQLFPLYFDSDLSSLIKKLTKEDSIIAKFPAGSEKISIITNLIIKYLSNYKKILFISNNNKFIKNIYSKISEMKLNNNILVSSDNIQCFSDIMKQFEKKYIVEDNLNFNEDYLYNKTYEIDKEIFHYKKYFRILNKNHEKSGLKNIEVINKAFYAQNELYDQNIYKKLGNIKWSVLSGLLLDIDDIQYFYNKLDNNLDSPWLFKQFDISKKAEVYDSLVCIYNTIINTKNIIFNLNEELNNLIKDEKSKDIIENYYDLVINGTRFFDISYEYKKLWEDDTNIFKYLQFIIEKLEDFINSAKEWSNIFNQIKDEVCYNNIDNLEDIFSQEKNILKFFSIKHWKNKNILKKICSNCESFETFLNTYKVYEFKKENIIDIFNKLNFSFYFDSNDINAFTQYCNNVLKNLKNIYEIFQNLAIVLSDKHYLEITSSYYGYKNVTSTIKEIYDIKCKIEKMNQLINCEWEKISLFIDEKQISASNTDEKINFIKILIEKYDDIDFIHQYNKIIFSINNKCFLFDLDLDVIKLLLNYNGKWKDIVFSSVTIGWLKEIYENFPDIKIYGKNLISNSTCVIKNNEEELYQFILDYHQYKFNEYSQKISDNCLNNKFENMFSSFDFSPSVSSITSEEMELLLQIKPCWFVNLNDVSKVVPLIEGMFDLVILDVVKPSGLNKIIPCIYRAKKVLLTCHEFENFNATNEYEKNFIENSSSVFFKWVNSDYNESLITFANYAFYDFKLFVPPKPSLYFIENDLHLIEITSDRNELDELAKYFFNMIIHYPNQSYAVITSCAERTFLFIKLIKNIIASNPSFSWILERINCKNDNYKNKCIIVKSIDDLYLEKFDVILLSLGNNDNTCKSTRFDDLKIFNTNNSAKYIHKIIASVKKRMILFTSVNIDAIDTSEKAFLLNSDQCICGRFLKYFKFLSLGQVEESINILKSFKRDKNISLNKQNEFALFVKHKLEDLGYKVSEMVGLNNIYMDLAIRHPLYPEKYILGIECDNGILHSSLNVMDYINIRSNLLKKVGWYIEKIYCLDWLKNSEKEIDRIDGIIKKIILKELIETSEKLDLEHIQEENNTTTSINDLQLYL</sequence>
<name>A0A369KUI5_9BACT</name>
<organism evidence="2 3">
    <name type="scientific">Spirobacillus cienkowskii</name>
    <dbReference type="NCBI Taxonomy" id="495820"/>
    <lineage>
        <taxon>Bacteria</taxon>
        <taxon>Pseudomonadati</taxon>
        <taxon>Bdellovibrionota</taxon>
        <taxon>Oligoflexia</taxon>
        <taxon>Silvanigrellales</taxon>
        <taxon>Spirobacillus</taxon>
    </lineage>
</organism>
<dbReference type="InterPro" id="IPR049468">
    <property type="entry name" value="Restrct_endonuc-II-like_dom"/>
</dbReference>
<comment type="caution">
    <text evidence="2">The sequence shown here is derived from an EMBL/GenBank/DDBJ whole genome shotgun (WGS) entry which is preliminary data.</text>
</comment>
<evidence type="ECO:0000313" key="2">
    <source>
        <dbReference type="EMBL" id="RDB37020.1"/>
    </source>
</evidence>
<dbReference type="Pfam" id="PF18741">
    <property type="entry name" value="MTES_1575"/>
    <property type="match status" value="1"/>
</dbReference>
<dbReference type="EMBL" id="QOVW01000012">
    <property type="protein sequence ID" value="RDB37020.1"/>
    <property type="molecule type" value="Genomic_DNA"/>
</dbReference>
<keyword evidence="3" id="KW-1185">Reference proteome</keyword>
<proteinExistence type="predicted"/>
<evidence type="ECO:0000313" key="3">
    <source>
        <dbReference type="Proteomes" id="UP000253934"/>
    </source>
</evidence>
<feature type="domain" description="Restriction endonuclease type II-like" evidence="1">
    <location>
        <begin position="1242"/>
        <end position="1332"/>
    </location>
</feature>
<dbReference type="Proteomes" id="UP000253934">
    <property type="component" value="Unassembled WGS sequence"/>
</dbReference>
<protein>
    <recommendedName>
        <fullName evidence="1">Restriction endonuclease type II-like domain-containing protein</fullName>
    </recommendedName>
</protein>
<evidence type="ECO:0000259" key="1">
    <source>
        <dbReference type="Pfam" id="PF18741"/>
    </source>
</evidence>